<evidence type="ECO:0000256" key="1">
    <source>
        <dbReference type="SAM" id="Phobius"/>
    </source>
</evidence>
<dbReference type="RefSeq" id="WP_326071220.1">
    <property type="nucleotide sequence ID" value="NZ_JARLKY010000013.1"/>
</dbReference>
<feature type="transmembrane region" description="Helical" evidence="1">
    <location>
        <begin position="133"/>
        <end position="156"/>
    </location>
</feature>
<feature type="transmembrane region" description="Helical" evidence="1">
    <location>
        <begin position="6"/>
        <end position="22"/>
    </location>
</feature>
<dbReference type="EMBL" id="JARLKY010000013">
    <property type="protein sequence ID" value="MEC0226818.1"/>
    <property type="molecule type" value="Genomic_DNA"/>
</dbReference>
<feature type="transmembrane region" description="Helical" evidence="1">
    <location>
        <begin position="56"/>
        <end position="73"/>
    </location>
</feature>
<proteinExistence type="predicted"/>
<feature type="transmembrane region" description="Helical" evidence="1">
    <location>
        <begin position="193"/>
        <end position="212"/>
    </location>
</feature>
<accession>A0ABU6FY33</accession>
<feature type="transmembrane region" description="Helical" evidence="1">
    <location>
        <begin position="93"/>
        <end position="112"/>
    </location>
</feature>
<sequence length="303" mass="34566">MDLLYSIITWVFSGLGIALFTSKSKIKLVLNPFTIITKPKEEELFISSSIKTFRRITLHIFFTIFATGYFIVITDINKTEGSSNIPMDIAFRWWSSILFFALLLFLLLIVLIKNFRNSYFDKLSVAMKNNKKFALFLFLTLLLSMIGYFILLSMMYGVLINSFVIEIGDTHKVDVTTSTTMLTILPYEGYKELGAIILSLSIIYYLFLIPLIRVIGLMSSSKLTATIKMKNGTIYHDKYIINGDIDGFILIADENNTSAIGKQMIQRIEIDEIRFTTISSQFGVISTYTTYPKSNILLPPTRK</sequence>
<protein>
    <submittedName>
        <fullName evidence="2">Uncharacterized protein</fullName>
    </submittedName>
</protein>
<comment type="caution">
    <text evidence="2">The sequence shown here is derived from an EMBL/GenBank/DDBJ whole genome shotgun (WGS) entry which is preliminary data.</text>
</comment>
<organism evidence="2 3">
    <name type="scientific">Paenibacillus alba</name>
    <dbReference type="NCBI Taxonomy" id="1197127"/>
    <lineage>
        <taxon>Bacteria</taxon>
        <taxon>Bacillati</taxon>
        <taxon>Bacillota</taxon>
        <taxon>Bacilli</taxon>
        <taxon>Bacillales</taxon>
        <taxon>Paenibacillaceae</taxon>
        <taxon>Paenibacillus</taxon>
    </lineage>
</organism>
<gene>
    <name evidence="2" type="ORF">P4I72_06765</name>
</gene>
<name>A0ABU6FY33_9BACL</name>
<evidence type="ECO:0000313" key="3">
    <source>
        <dbReference type="Proteomes" id="UP001338137"/>
    </source>
</evidence>
<keyword evidence="3" id="KW-1185">Reference proteome</keyword>
<evidence type="ECO:0000313" key="2">
    <source>
        <dbReference type="EMBL" id="MEC0226818.1"/>
    </source>
</evidence>
<keyword evidence="1" id="KW-0812">Transmembrane</keyword>
<keyword evidence="1" id="KW-1133">Transmembrane helix</keyword>
<dbReference type="Proteomes" id="UP001338137">
    <property type="component" value="Unassembled WGS sequence"/>
</dbReference>
<reference evidence="2 3" key="1">
    <citation type="submission" date="2023-03" db="EMBL/GenBank/DDBJ databases">
        <title>Bacillus Genome Sequencing.</title>
        <authorList>
            <person name="Dunlap C."/>
        </authorList>
    </citation>
    <scope>NUCLEOTIDE SEQUENCE [LARGE SCALE GENOMIC DNA]</scope>
    <source>
        <strain evidence="2 3">BD-533</strain>
    </source>
</reference>
<keyword evidence="1" id="KW-0472">Membrane</keyword>